<gene>
    <name evidence="2" type="ORF">BP5553_06377</name>
</gene>
<proteinExistence type="predicted"/>
<dbReference type="OrthoDB" id="4869496at2759"/>
<dbReference type="GeneID" id="43599226"/>
<dbReference type="EMBL" id="NPIC01000005">
    <property type="protein sequence ID" value="RDL35765.1"/>
    <property type="molecule type" value="Genomic_DNA"/>
</dbReference>
<sequence>MLFSKVLPLSVFASLAAAQGPHILATFSTHSGEIFDVKTHICINFQQWQPIYNTLQVTDPFECELYYGRGCNDEVDRFYPGDYEITHVYFKSVRCHLLDD</sequence>
<comment type="caution">
    <text evidence="2">The sequence shown here is derived from an EMBL/GenBank/DDBJ whole genome shotgun (WGS) entry which is preliminary data.</text>
</comment>
<evidence type="ECO:0000313" key="3">
    <source>
        <dbReference type="Proteomes" id="UP000254866"/>
    </source>
</evidence>
<name>A0A370TJS1_9HELO</name>
<dbReference type="AlphaFoldDB" id="A0A370TJS1"/>
<feature type="signal peptide" evidence="1">
    <location>
        <begin position="1"/>
        <end position="18"/>
    </location>
</feature>
<dbReference type="RefSeq" id="XP_031868421.1">
    <property type="nucleotide sequence ID" value="XM_032015000.1"/>
</dbReference>
<keyword evidence="1" id="KW-0732">Signal</keyword>
<evidence type="ECO:0000313" key="2">
    <source>
        <dbReference type="EMBL" id="RDL35765.1"/>
    </source>
</evidence>
<protein>
    <submittedName>
        <fullName evidence="2">Uncharacterized protein</fullName>
    </submittedName>
</protein>
<reference evidence="2 3" key="1">
    <citation type="journal article" date="2018" name="IMA Fungus">
        <title>IMA Genome-F 9: Draft genome sequence of Annulohypoxylon stygium, Aspergillus mulundensis, Berkeleyomyces basicola (syn. Thielaviopsis basicola), Ceratocystis smalleyi, two Cercospora beticola strains, Coleophoma cylindrospora, Fusarium fracticaudum, Phialophora cf. hyalina, and Morchella septimelata.</title>
        <authorList>
            <person name="Wingfield B.D."/>
            <person name="Bills G.F."/>
            <person name="Dong Y."/>
            <person name="Huang W."/>
            <person name="Nel W.J."/>
            <person name="Swalarsk-Parry B.S."/>
            <person name="Vaghefi N."/>
            <person name="Wilken P.M."/>
            <person name="An Z."/>
            <person name="de Beer Z.W."/>
            <person name="De Vos L."/>
            <person name="Chen L."/>
            <person name="Duong T.A."/>
            <person name="Gao Y."/>
            <person name="Hammerbacher A."/>
            <person name="Kikkert J.R."/>
            <person name="Li Y."/>
            <person name="Li H."/>
            <person name="Li K."/>
            <person name="Li Q."/>
            <person name="Liu X."/>
            <person name="Ma X."/>
            <person name="Naidoo K."/>
            <person name="Pethybridge S.J."/>
            <person name="Sun J."/>
            <person name="Steenkamp E.T."/>
            <person name="van der Nest M.A."/>
            <person name="van Wyk S."/>
            <person name="Wingfield M.J."/>
            <person name="Xiong C."/>
            <person name="Yue Q."/>
            <person name="Zhang X."/>
        </authorList>
    </citation>
    <scope>NUCLEOTIDE SEQUENCE [LARGE SCALE GENOMIC DNA]</scope>
    <source>
        <strain evidence="2 3">BP 5553</strain>
    </source>
</reference>
<organism evidence="2 3">
    <name type="scientific">Venustampulla echinocandica</name>
    <dbReference type="NCBI Taxonomy" id="2656787"/>
    <lineage>
        <taxon>Eukaryota</taxon>
        <taxon>Fungi</taxon>
        <taxon>Dikarya</taxon>
        <taxon>Ascomycota</taxon>
        <taxon>Pezizomycotina</taxon>
        <taxon>Leotiomycetes</taxon>
        <taxon>Helotiales</taxon>
        <taxon>Pleuroascaceae</taxon>
        <taxon>Venustampulla</taxon>
    </lineage>
</organism>
<dbReference type="Proteomes" id="UP000254866">
    <property type="component" value="Unassembled WGS sequence"/>
</dbReference>
<accession>A0A370TJS1</accession>
<keyword evidence="3" id="KW-1185">Reference proteome</keyword>
<evidence type="ECO:0000256" key="1">
    <source>
        <dbReference type="SAM" id="SignalP"/>
    </source>
</evidence>
<feature type="chain" id="PRO_5017052505" evidence="1">
    <location>
        <begin position="19"/>
        <end position="100"/>
    </location>
</feature>